<evidence type="ECO:0000313" key="3">
    <source>
        <dbReference type="Proteomes" id="UP000479526"/>
    </source>
</evidence>
<dbReference type="InterPro" id="IPR000835">
    <property type="entry name" value="HTH_MarR-typ"/>
</dbReference>
<evidence type="ECO:0000313" key="2">
    <source>
        <dbReference type="EMBL" id="NAS20268.1"/>
    </source>
</evidence>
<dbReference type="Pfam" id="PF12802">
    <property type="entry name" value="MarR_2"/>
    <property type="match status" value="1"/>
</dbReference>
<organism evidence="2 3">
    <name type="scientific">Herbidospora solisilvae</name>
    <dbReference type="NCBI Taxonomy" id="2696284"/>
    <lineage>
        <taxon>Bacteria</taxon>
        <taxon>Bacillati</taxon>
        <taxon>Actinomycetota</taxon>
        <taxon>Actinomycetes</taxon>
        <taxon>Streptosporangiales</taxon>
        <taxon>Streptosporangiaceae</taxon>
        <taxon>Herbidospora</taxon>
    </lineage>
</organism>
<dbReference type="PANTHER" id="PTHR33164">
    <property type="entry name" value="TRANSCRIPTIONAL REGULATOR, MARR FAMILY"/>
    <property type="match status" value="1"/>
</dbReference>
<dbReference type="InterPro" id="IPR036388">
    <property type="entry name" value="WH-like_DNA-bd_sf"/>
</dbReference>
<dbReference type="GO" id="GO:0003700">
    <property type="term" value="F:DNA-binding transcription factor activity"/>
    <property type="evidence" value="ECO:0007669"/>
    <property type="project" value="InterPro"/>
</dbReference>
<name>A0A7C9J5K9_9ACTN</name>
<dbReference type="SMART" id="SM00347">
    <property type="entry name" value="HTH_MARR"/>
    <property type="match status" value="1"/>
</dbReference>
<gene>
    <name evidence="2" type="ORF">GT755_01060</name>
</gene>
<dbReference type="InterPro" id="IPR036390">
    <property type="entry name" value="WH_DNA-bd_sf"/>
</dbReference>
<keyword evidence="3" id="KW-1185">Reference proteome</keyword>
<dbReference type="Proteomes" id="UP000479526">
    <property type="component" value="Unassembled WGS sequence"/>
</dbReference>
<feature type="domain" description="HTH marR-type" evidence="1">
    <location>
        <begin position="26"/>
        <end position="157"/>
    </location>
</feature>
<dbReference type="PRINTS" id="PR00598">
    <property type="entry name" value="HTHMARR"/>
</dbReference>
<proteinExistence type="predicted"/>
<dbReference type="EMBL" id="WXEW01000001">
    <property type="protein sequence ID" value="NAS20268.1"/>
    <property type="molecule type" value="Genomic_DNA"/>
</dbReference>
<reference evidence="2 3" key="1">
    <citation type="submission" date="2020-01" db="EMBL/GenBank/DDBJ databases">
        <title>Herbidospora sp. NEAU-GS84 nov., a novel actinomycete isolated from soil.</title>
        <authorList>
            <person name="Han L."/>
        </authorList>
    </citation>
    <scope>NUCLEOTIDE SEQUENCE [LARGE SCALE GENOMIC DNA]</scope>
    <source>
        <strain evidence="2 3">NEAU-GS84</strain>
    </source>
</reference>
<dbReference type="AlphaFoldDB" id="A0A7C9J5K9"/>
<dbReference type="InterPro" id="IPR039422">
    <property type="entry name" value="MarR/SlyA-like"/>
</dbReference>
<protein>
    <submittedName>
        <fullName evidence="2">MarR family transcriptional regulator</fullName>
    </submittedName>
</protein>
<dbReference type="PROSITE" id="PS50995">
    <property type="entry name" value="HTH_MARR_2"/>
    <property type="match status" value="1"/>
</dbReference>
<dbReference type="GO" id="GO:0006950">
    <property type="term" value="P:response to stress"/>
    <property type="evidence" value="ECO:0007669"/>
    <property type="project" value="TreeGrafter"/>
</dbReference>
<accession>A0A7C9J5K9</accession>
<sequence>MPITLGRYSLDVQTTPDGRRDLELALGEQLNALLSAGRALSERSAAHFHPGLQPAAFHIARWLYAFGPATPSAVAEAVGMDRSSTSTLIGRMRSLGLLESTPAPGDRRSVIVGLTEKGRGRVAATLEERGREFHARTEDWSDDDLARLTELLARLTGSGRGSAGRR</sequence>
<dbReference type="SUPFAM" id="SSF46785">
    <property type="entry name" value="Winged helix' DNA-binding domain"/>
    <property type="match status" value="1"/>
</dbReference>
<dbReference type="PANTHER" id="PTHR33164:SF43">
    <property type="entry name" value="HTH-TYPE TRANSCRIPTIONAL REPRESSOR YETL"/>
    <property type="match status" value="1"/>
</dbReference>
<evidence type="ECO:0000259" key="1">
    <source>
        <dbReference type="PROSITE" id="PS50995"/>
    </source>
</evidence>
<comment type="caution">
    <text evidence="2">The sequence shown here is derived from an EMBL/GenBank/DDBJ whole genome shotgun (WGS) entry which is preliminary data.</text>
</comment>
<dbReference type="Gene3D" id="1.10.10.10">
    <property type="entry name" value="Winged helix-like DNA-binding domain superfamily/Winged helix DNA-binding domain"/>
    <property type="match status" value="1"/>
</dbReference>